<protein>
    <submittedName>
        <fullName evidence="1">Uncharacterized protein</fullName>
    </submittedName>
</protein>
<dbReference type="EMBL" id="CAJJDN010000050">
    <property type="protein sequence ID" value="CAD8087015.1"/>
    <property type="molecule type" value="Genomic_DNA"/>
</dbReference>
<evidence type="ECO:0000313" key="2">
    <source>
        <dbReference type="Proteomes" id="UP000692954"/>
    </source>
</evidence>
<proteinExistence type="predicted"/>
<evidence type="ECO:0000313" key="1">
    <source>
        <dbReference type="EMBL" id="CAD8087015.1"/>
    </source>
</evidence>
<sequence length="190" mass="22869">MQETQTQQSRGFRAIIAKKKDRQIHNNQPFTQNGFFLIEGIKMLNQCSKLEQQKESETKRLTRKQFQNLFKQSRLSIMIDKEKTINNSTYTKRNYAPQKPSVLNFEFSLDQNAFRNKSIDISKNRRLQWNKKTRKDVDLTQRERFYTVQFITKSEGKYETRNLLEMNIQKYQKLVNSPPLSRQCKQKYQL</sequence>
<name>A0A8S1ND61_9CILI</name>
<dbReference type="AlphaFoldDB" id="A0A8S1ND61"/>
<dbReference type="Proteomes" id="UP000692954">
    <property type="component" value="Unassembled WGS sequence"/>
</dbReference>
<gene>
    <name evidence="1" type="ORF">PSON_ATCC_30995.1.T0500304</name>
</gene>
<keyword evidence="2" id="KW-1185">Reference proteome</keyword>
<dbReference type="OrthoDB" id="303208at2759"/>
<comment type="caution">
    <text evidence="1">The sequence shown here is derived from an EMBL/GenBank/DDBJ whole genome shotgun (WGS) entry which is preliminary data.</text>
</comment>
<organism evidence="1 2">
    <name type="scientific">Paramecium sonneborni</name>
    <dbReference type="NCBI Taxonomy" id="65129"/>
    <lineage>
        <taxon>Eukaryota</taxon>
        <taxon>Sar</taxon>
        <taxon>Alveolata</taxon>
        <taxon>Ciliophora</taxon>
        <taxon>Intramacronucleata</taxon>
        <taxon>Oligohymenophorea</taxon>
        <taxon>Peniculida</taxon>
        <taxon>Parameciidae</taxon>
        <taxon>Paramecium</taxon>
    </lineage>
</organism>
<accession>A0A8S1ND61</accession>
<reference evidence="1" key="1">
    <citation type="submission" date="2021-01" db="EMBL/GenBank/DDBJ databases">
        <authorList>
            <consortium name="Genoscope - CEA"/>
            <person name="William W."/>
        </authorList>
    </citation>
    <scope>NUCLEOTIDE SEQUENCE</scope>
</reference>